<dbReference type="Proteomes" id="UP001597110">
    <property type="component" value="Unassembled WGS sequence"/>
</dbReference>
<sequence>MKHRLTTGLVATIFAIGLALAPLAHARDIVSDDVVGMVCDESTAGTIADDGYNVYYCDGRNWIRTGSI</sequence>
<evidence type="ECO:0000313" key="3">
    <source>
        <dbReference type="Proteomes" id="UP001597110"/>
    </source>
</evidence>
<name>A0ABW2Y815_9GAMM</name>
<reference evidence="3" key="1">
    <citation type="journal article" date="2019" name="Int. J. Syst. Evol. Microbiol.">
        <title>The Global Catalogue of Microorganisms (GCM) 10K type strain sequencing project: providing services to taxonomists for standard genome sequencing and annotation.</title>
        <authorList>
            <consortium name="The Broad Institute Genomics Platform"/>
            <consortium name="The Broad Institute Genome Sequencing Center for Infectious Disease"/>
            <person name="Wu L."/>
            <person name="Ma J."/>
        </authorList>
    </citation>
    <scope>NUCLEOTIDE SEQUENCE [LARGE SCALE GENOMIC DNA]</scope>
    <source>
        <strain evidence="3">CCUG 55585</strain>
    </source>
</reference>
<evidence type="ECO:0000256" key="1">
    <source>
        <dbReference type="SAM" id="SignalP"/>
    </source>
</evidence>
<comment type="caution">
    <text evidence="2">The sequence shown here is derived from an EMBL/GenBank/DDBJ whole genome shotgun (WGS) entry which is preliminary data.</text>
</comment>
<feature type="signal peptide" evidence="1">
    <location>
        <begin position="1"/>
        <end position="26"/>
    </location>
</feature>
<keyword evidence="1" id="KW-0732">Signal</keyword>
<dbReference type="EMBL" id="JBHTIF010000001">
    <property type="protein sequence ID" value="MFD0724265.1"/>
    <property type="molecule type" value="Genomic_DNA"/>
</dbReference>
<gene>
    <name evidence="2" type="ORF">ACFQ0E_01505</name>
</gene>
<dbReference type="RefSeq" id="WP_386821937.1">
    <property type="nucleotide sequence ID" value="NZ_JBHTIF010000001.1"/>
</dbReference>
<keyword evidence="3" id="KW-1185">Reference proteome</keyword>
<proteinExistence type="predicted"/>
<accession>A0ABW2Y815</accession>
<protein>
    <submittedName>
        <fullName evidence="2">Uncharacterized protein</fullName>
    </submittedName>
</protein>
<evidence type="ECO:0000313" key="2">
    <source>
        <dbReference type="EMBL" id="MFD0724265.1"/>
    </source>
</evidence>
<organism evidence="2 3">
    <name type="scientific">Lysobacter brunescens</name>
    <dbReference type="NCBI Taxonomy" id="262323"/>
    <lineage>
        <taxon>Bacteria</taxon>
        <taxon>Pseudomonadati</taxon>
        <taxon>Pseudomonadota</taxon>
        <taxon>Gammaproteobacteria</taxon>
        <taxon>Lysobacterales</taxon>
        <taxon>Lysobacteraceae</taxon>
        <taxon>Lysobacter</taxon>
    </lineage>
</organism>
<feature type="chain" id="PRO_5045143005" evidence="1">
    <location>
        <begin position="27"/>
        <end position="68"/>
    </location>
</feature>